<keyword evidence="2" id="KW-1185">Reference proteome</keyword>
<feature type="compositionally biased region" description="Basic residues" evidence="1">
    <location>
        <begin position="119"/>
        <end position="134"/>
    </location>
</feature>
<dbReference type="Proteomes" id="UP001515500">
    <property type="component" value="Unplaced"/>
</dbReference>
<proteinExistence type="predicted"/>
<sequence length="148" mass="16014">MLQMGDDEGVQAYISRVITITNQMKALGHKLKESEVVSKVLRSLAPKFDWVAIAIEQSKEIAKLSLDDLCGTLQAHEVRVNRAAGKTVERALHVKTEHPTQNHNKGGGVGSSWGEGRGRGRSFARGRGRGRGGRGRALTTKATSNISL</sequence>
<evidence type="ECO:0000313" key="2">
    <source>
        <dbReference type="Proteomes" id="UP001515500"/>
    </source>
</evidence>
<feature type="compositionally biased region" description="Gly residues" evidence="1">
    <location>
        <begin position="105"/>
        <end position="115"/>
    </location>
</feature>
<dbReference type="Pfam" id="PF14223">
    <property type="entry name" value="Retrotran_gag_2"/>
    <property type="match status" value="1"/>
</dbReference>
<name>A0AB40B051_DIOCR</name>
<evidence type="ECO:0000256" key="1">
    <source>
        <dbReference type="SAM" id="MobiDB-lite"/>
    </source>
</evidence>
<accession>A0AB40B051</accession>
<reference evidence="3" key="1">
    <citation type="submission" date="2025-08" db="UniProtKB">
        <authorList>
            <consortium name="RefSeq"/>
        </authorList>
    </citation>
    <scope>IDENTIFICATION</scope>
</reference>
<dbReference type="PANTHER" id="PTHR47481:SF10">
    <property type="entry name" value="COPIA-LIKE POLYPROTEIN_RETROTRANSPOSON"/>
    <property type="match status" value="1"/>
</dbReference>
<dbReference type="PANTHER" id="PTHR47481">
    <property type="match status" value="1"/>
</dbReference>
<feature type="region of interest" description="Disordered" evidence="1">
    <location>
        <begin position="96"/>
        <end position="148"/>
    </location>
</feature>
<gene>
    <name evidence="3" type="primary">LOC120257115</name>
</gene>
<organism evidence="2 3">
    <name type="scientific">Dioscorea cayennensis subsp. rotundata</name>
    <name type="common">White Guinea yam</name>
    <name type="synonym">Dioscorea rotundata</name>
    <dbReference type="NCBI Taxonomy" id="55577"/>
    <lineage>
        <taxon>Eukaryota</taxon>
        <taxon>Viridiplantae</taxon>
        <taxon>Streptophyta</taxon>
        <taxon>Embryophyta</taxon>
        <taxon>Tracheophyta</taxon>
        <taxon>Spermatophyta</taxon>
        <taxon>Magnoliopsida</taxon>
        <taxon>Liliopsida</taxon>
        <taxon>Dioscoreales</taxon>
        <taxon>Dioscoreaceae</taxon>
        <taxon>Dioscorea</taxon>
    </lineage>
</organism>
<dbReference type="GeneID" id="120257115"/>
<evidence type="ECO:0000313" key="3">
    <source>
        <dbReference type="RefSeq" id="XP_039120656.1"/>
    </source>
</evidence>
<protein>
    <submittedName>
        <fullName evidence="3">Uncharacterized protein LOC120257115</fullName>
    </submittedName>
</protein>
<dbReference type="RefSeq" id="XP_039120656.1">
    <property type="nucleotide sequence ID" value="XM_039264722.1"/>
</dbReference>
<dbReference type="AlphaFoldDB" id="A0AB40B051"/>